<comment type="caution">
    <text evidence="1">The sequence shown here is derived from an EMBL/GenBank/DDBJ whole genome shotgun (WGS) entry which is preliminary data.</text>
</comment>
<reference evidence="1 2" key="1">
    <citation type="submission" date="2021-02" db="EMBL/GenBank/DDBJ databases">
        <authorList>
            <person name="Vanwijnsberghe S."/>
        </authorList>
    </citation>
    <scope>NUCLEOTIDE SEQUENCE [LARGE SCALE GENOMIC DNA]</scope>
    <source>
        <strain evidence="1 2">R-69776</strain>
    </source>
</reference>
<dbReference type="Proteomes" id="UP000673821">
    <property type="component" value="Unassembled WGS sequence"/>
</dbReference>
<proteinExistence type="predicted"/>
<gene>
    <name evidence="1" type="ORF">R69776_07196</name>
</gene>
<name>A0ABN7N3X4_9BURK</name>
<sequence>MGFGFGLWGRRFRLGDVPLHSPGKPASNDMSVYCNHCPGHVTVAAAAAVGGSSCRSNYNRGGGALTSHGRWRDVSAKT</sequence>
<evidence type="ECO:0000313" key="2">
    <source>
        <dbReference type="Proteomes" id="UP000673821"/>
    </source>
</evidence>
<organism evidence="1 2">
    <name type="scientific">Paraburkholderia nemoris</name>
    <dbReference type="NCBI Taxonomy" id="2793076"/>
    <lineage>
        <taxon>Bacteria</taxon>
        <taxon>Pseudomonadati</taxon>
        <taxon>Pseudomonadota</taxon>
        <taxon>Betaproteobacteria</taxon>
        <taxon>Burkholderiales</taxon>
        <taxon>Burkholderiaceae</taxon>
        <taxon>Paraburkholderia</taxon>
    </lineage>
</organism>
<protein>
    <submittedName>
        <fullName evidence="1">Uncharacterized protein</fullName>
    </submittedName>
</protein>
<dbReference type="EMBL" id="CAJNBH010000031">
    <property type="protein sequence ID" value="CAE6844289.1"/>
    <property type="molecule type" value="Genomic_DNA"/>
</dbReference>
<accession>A0ABN7N3X4</accession>
<evidence type="ECO:0000313" key="1">
    <source>
        <dbReference type="EMBL" id="CAE6844289.1"/>
    </source>
</evidence>
<keyword evidence="2" id="KW-1185">Reference proteome</keyword>